<dbReference type="Gene3D" id="3.30.1150.10">
    <property type="match status" value="1"/>
</dbReference>
<dbReference type="GO" id="GO:0055085">
    <property type="term" value="P:transmembrane transport"/>
    <property type="evidence" value="ECO:0007669"/>
    <property type="project" value="InterPro"/>
</dbReference>
<organism evidence="2 3">
    <name type="scientific">Pseudopedobacter saltans</name>
    <dbReference type="NCBI Taxonomy" id="151895"/>
    <lineage>
        <taxon>Bacteria</taxon>
        <taxon>Pseudomonadati</taxon>
        <taxon>Bacteroidota</taxon>
        <taxon>Sphingobacteriia</taxon>
        <taxon>Sphingobacteriales</taxon>
        <taxon>Sphingobacteriaceae</taxon>
        <taxon>Pseudopedobacter</taxon>
    </lineage>
</organism>
<feature type="domain" description="TonB C-terminal" evidence="1">
    <location>
        <begin position="185"/>
        <end position="245"/>
    </location>
</feature>
<dbReference type="Proteomes" id="UP000249645">
    <property type="component" value="Unassembled WGS sequence"/>
</dbReference>
<evidence type="ECO:0000259" key="1">
    <source>
        <dbReference type="Pfam" id="PF03544"/>
    </source>
</evidence>
<evidence type="ECO:0000313" key="3">
    <source>
        <dbReference type="Proteomes" id="UP000249645"/>
    </source>
</evidence>
<dbReference type="EMBL" id="QFOI01000083">
    <property type="protein sequence ID" value="PZP50060.1"/>
    <property type="molecule type" value="Genomic_DNA"/>
</dbReference>
<proteinExistence type="predicted"/>
<dbReference type="Pfam" id="PF03544">
    <property type="entry name" value="TonB_C"/>
    <property type="match status" value="1"/>
</dbReference>
<accession>A0A2W5F8Q6</accession>
<protein>
    <recommendedName>
        <fullName evidence="1">TonB C-terminal domain-containing protein</fullName>
    </recommendedName>
</protein>
<gene>
    <name evidence="2" type="ORF">DI598_06410</name>
</gene>
<comment type="caution">
    <text evidence="2">The sequence shown here is derived from an EMBL/GenBank/DDBJ whole genome shotgun (WGS) entry which is preliminary data.</text>
</comment>
<feature type="non-terminal residue" evidence="2">
    <location>
        <position position="246"/>
    </location>
</feature>
<dbReference type="SUPFAM" id="SSF74653">
    <property type="entry name" value="TolA/TonB C-terminal domain"/>
    <property type="match status" value="1"/>
</dbReference>
<reference evidence="2 3" key="1">
    <citation type="submission" date="2017-11" db="EMBL/GenBank/DDBJ databases">
        <title>Infants hospitalized years apart are colonized by the same room-sourced microbial strains.</title>
        <authorList>
            <person name="Brooks B."/>
            <person name="Olm M.R."/>
            <person name="Firek B.A."/>
            <person name="Baker R."/>
            <person name="Thomas B.C."/>
            <person name="Morowitz M.J."/>
            <person name="Banfield J.F."/>
        </authorList>
    </citation>
    <scope>NUCLEOTIDE SEQUENCE [LARGE SCALE GENOMIC DNA]</scope>
    <source>
        <strain evidence="2">S2_009_000_R2_76</strain>
    </source>
</reference>
<dbReference type="InterPro" id="IPR037682">
    <property type="entry name" value="TonB_C"/>
</dbReference>
<evidence type="ECO:0000313" key="2">
    <source>
        <dbReference type="EMBL" id="PZP50060.1"/>
    </source>
</evidence>
<name>A0A2W5F8Q6_9SPHI</name>
<dbReference type="AlphaFoldDB" id="A0A2W5F8Q6"/>
<sequence length="246" mass="28367">MCGLVLFIQFHFSSLYAQKAHVKTEYFDKNSFLSSKDSALSKKVYYKYDDSWQIDSYERDSLSASFCLKREKIVPDTAEKVNWYKSTSFYKNGKKEEYRHSEDTITVYAEHYSEKGKKDGQAIWVKGKITSSKGWDAKGKLIPNFIYEKEAEFPTGPDGWKKHIFKTIHPDVPSENGAPAGKNYTVVVSFLVDKEGNVKSVKSENDPGYGTKEEAERVVKASVKWKPAIMMNKKVIYRQRQQITFQ</sequence>